<dbReference type="eggNOG" id="ENOG5031PAV">
    <property type="taxonomic scope" value="Bacteria"/>
</dbReference>
<dbReference type="Gene3D" id="3.30.70.100">
    <property type="match status" value="1"/>
</dbReference>
<dbReference type="Proteomes" id="UP000009100">
    <property type="component" value="Chromosome 2"/>
</dbReference>
<protein>
    <recommendedName>
        <fullName evidence="3">EthD domain-containing protein</fullName>
    </recommendedName>
</protein>
<reference evidence="1 2" key="1">
    <citation type="submission" date="2009-02" db="EMBL/GenBank/DDBJ databases">
        <title>Vibrio splendidus str. LGP32 complete genome.</title>
        <authorList>
            <person name="Mazel D."/>
            <person name="Le Roux F."/>
        </authorList>
    </citation>
    <scope>NUCLEOTIDE SEQUENCE [LARGE SCALE GENOMIC DNA]</scope>
    <source>
        <strain evidence="1 2">LGP32</strain>
    </source>
</reference>
<sequence>MNCKETTMTIFRTAFFEADLTEEQKQDFYQYMENEVAPIIRTFPNNQGLTLNKPEAIEAESHKNLLLMMQHSYENESVMAAALDSEQRIKSMHATKVIIEKYNIHVHHINFVRD</sequence>
<name>B7VQA5_VIBA3</name>
<dbReference type="EMBL" id="FM954973">
    <property type="protein sequence ID" value="CAV25415.1"/>
    <property type="molecule type" value="Genomic_DNA"/>
</dbReference>
<evidence type="ECO:0000313" key="1">
    <source>
        <dbReference type="EMBL" id="CAV25415.1"/>
    </source>
</evidence>
<evidence type="ECO:0008006" key="3">
    <source>
        <dbReference type="Google" id="ProtNLM"/>
    </source>
</evidence>
<accession>B7VQA5</accession>
<dbReference type="AlphaFoldDB" id="B7VQA5"/>
<proteinExistence type="predicted"/>
<gene>
    <name evidence="1" type="ordered locus">VS_II0135</name>
</gene>
<evidence type="ECO:0000313" key="2">
    <source>
        <dbReference type="Proteomes" id="UP000009100"/>
    </source>
</evidence>
<organism evidence="1 2">
    <name type="scientific">Vibrio atlanticus (strain LGP32)</name>
    <name type="common">Vibrio splendidus (strain Mel32)</name>
    <dbReference type="NCBI Taxonomy" id="575788"/>
    <lineage>
        <taxon>Bacteria</taxon>
        <taxon>Pseudomonadati</taxon>
        <taxon>Pseudomonadota</taxon>
        <taxon>Gammaproteobacteria</taxon>
        <taxon>Vibrionales</taxon>
        <taxon>Vibrionaceae</taxon>
        <taxon>Vibrio</taxon>
    </lineage>
</organism>
<dbReference type="KEGG" id="vsp:VS_II0135"/>
<dbReference type="HOGENOM" id="CLU_2208957_0_0_6"/>
<dbReference type="STRING" id="575788.VS_II0135"/>